<dbReference type="PRINTS" id="PR00929">
    <property type="entry name" value="ATHOOK"/>
</dbReference>
<evidence type="ECO:0000256" key="1">
    <source>
        <dbReference type="SAM" id="MobiDB-lite"/>
    </source>
</evidence>
<feature type="compositionally biased region" description="Basic and acidic residues" evidence="1">
    <location>
        <begin position="480"/>
        <end position="501"/>
    </location>
</feature>
<dbReference type="InterPro" id="IPR017956">
    <property type="entry name" value="AT_hook_DNA-bd_motif"/>
</dbReference>
<dbReference type="CDD" id="cd17716">
    <property type="entry name" value="BRCT_microcephalin_rpt1"/>
    <property type="match status" value="1"/>
</dbReference>
<dbReference type="Gene3D" id="3.40.50.10190">
    <property type="entry name" value="BRCT domain"/>
    <property type="match status" value="1"/>
</dbReference>
<dbReference type="SMART" id="SM00384">
    <property type="entry name" value="AT_hook"/>
    <property type="match status" value="3"/>
</dbReference>
<gene>
    <name evidence="3" type="ORF">SLS53_003042</name>
</gene>
<dbReference type="AlphaFoldDB" id="A0AAN9UF68"/>
<dbReference type="SUPFAM" id="SSF52113">
    <property type="entry name" value="BRCT domain"/>
    <property type="match status" value="1"/>
</dbReference>
<dbReference type="Proteomes" id="UP001320245">
    <property type="component" value="Unassembled WGS sequence"/>
</dbReference>
<feature type="compositionally biased region" description="Polar residues" evidence="1">
    <location>
        <begin position="385"/>
        <end position="401"/>
    </location>
</feature>
<feature type="compositionally biased region" description="Polar residues" evidence="1">
    <location>
        <begin position="616"/>
        <end position="626"/>
    </location>
</feature>
<feature type="region of interest" description="Disordered" evidence="1">
    <location>
        <begin position="798"/>
        <end position="944"/>
    </location>
</feature>
<dbReference type="InterPro" id="IPR022047">
    <property type="entry name" value="Microcephalin-like"/>
</dbReference>
<proteinExistence type="predicted"/>
<reference evidence="3 4" key="1">
    <citation type="journal article" date="2023" name="PLoS ONE">
        <title>Cytospora paraplurivora sp. nov. isolated from orchards with fruit tree decline syndrome in Ontario, Canada.</title>
        <authorList>
            <person name="Ilyukhin E."/>
            <person name="Nguyen H.D.T."/>
            <person name="Castle A.J."/>
            <person name="Ellouze W."/>
        </authorList>
    </citation>
    <scope>NUCLEOTIDE SEQUENCE [LARGE SCALE GENOMIC DNA]</scope>
    <source>
        <strain evidence="3 4">FDS-564</strain>
    </source>
</reference>
<accession>A0AAN9UF68</accession>
<feature type="region of interest" description="Disordered" evidence="1">
    <location>
        <begin position="703"/>
        <end position="727"/>
    </location>
</feature>
<name>A0AAN9UF68_9PEZI</name>
<feature type="compositionally biased region" description="Low complexity" evidence="1">
    <location>
        <begin position="21"/>
        <end position="65"/>
    </location>
</feature>
<dbReference type="PROSITE" id="PS50172">
    <property type="entry name" value="BRCT"/>
    <property type="match status" value="1"/>
</dbReference>
<dbReference type="GO" id="GO:0003677">
    <property type="term" value="F:DNA binding"/>
    <property type="evidence" value="ECO:0007669"/>
    <property type="project" value="InterPro"/>
</dbReference>
<feature type="compositionally biased region" description="Low complexity" evidence="1">
    <location>
        <begin position="714"/>
        <end position="727"/>
    </location>
</feature>
<feature type="compositionally biased region" description="Basic and acidic residues" evidence="1">
    <location>
        <begin position="548"/>
        <end position="562"/>
    </location>
</feature>
<feature type="compositionally biased region" description="Acidic residues" evidence="1">
    <location>
        <begin position="907"/>
        <end position="916"/>
    </location>
</feature>
<dbReference type="InterPro" id="IPR036420">
    <property type="entry name" value="BRCT_dom_sf"/>
</dbReference>
<feature type="compositionally biased region" description="Low complexity" evidence="1">
    <location>
        <begin position="246"/>
        <end position="261"/>
    </location>
</feature>
<feature type="region of interest" description="Disordered" evidence="1">
    <location>
        <begin position="1"/>
        <end position="281"/>
    </location>
</feature>
<feature type="compositionally biased region" description="Low complexity" evidence="1">
    <location>
        <begin position="211"/>
        <end position="229"/>
    </location>
</feature>
<evidence type="ECO:0000313" key="4">
    <source>
        <dbReference type="Proteomes" id="UP001320245"/>
    </source>
</evidence>
<protein>
    <recommendedName>
        <fullName evidence="2">BRCT domain-containing protein</fullName>
    </recommendedName>
</protein>
<feature type="compositionally biased region" description="Polar residues" evidence="1">
    <location>
        <begin position="569"/>
        <end position="578"/>
    </location>
</feature>
<sequence length="1249" mass="135101">MAAPAEPPKRITRSRAVVKPSTATAGTASSVARKIATAATKTKTTRTVAGPASSSSTVATSATRTSTKRKTRPDDHEDDSETETPAKLQPTSSASAQRATRGPGRPRKIIDPKPSSAPTPAPAASRPRGRPPKKPATVPVKEEAAEEPTRTRAKGAKVDHDECVDGVALEPVKRPRGRPVGSTKSKGAPTSKPVKTVTFAEPDKENVLPLTGSKAKTPATKAADPGAAGMRAKPVRKPTSTNRAPKSTVTKSTATKATVTKKNTKEAMEGTEDNASMPLGPRKVTQMLLNREQDVESEDELAMDRTPVRPFHRNPLKPPVIMKPPVETTEEASPADEVTASVPPTEPTVILGSPVRRPPPSPFKDAMKSPAKRIEGLQLGFSAPEESSQSGASPTKTSLIQSPAKRCPVPIKPVDLGLSARQDHNNDSPFKQALFQSPARRLFPPTKSQKLPGPESEPESAAQSPAPTPVLLRSPSRAPLAEKREEAEARDAVSEPEKENAASDAESEPDMEDEGDGSEDAFNVTQPDGGIPAVPTPEADPAFNHNTSLHDHSIFENDHQDTVEDEQEQNASLANQSIAEEHHHTTVFEDEHEQMNAVEEDGDSMTVDEPEPEADNTVTGSISTTPPNSPPQQALDMFGLRPKDQSSFDESYSESEHELTRVMTPKSVSPVKHMKGSVMKPRTSGLGFTPLAQRLNSWQSRSPLKGEAKGMVPEAESSAGSVEAEAAPQDTPMTIFEDGMAAWPDAAVNDSSEKEGTLSDIPEIKDPICEDISLNEEDFELIAEANEMSVMSPEQVESMHDYDGNDDTISEASQEYGDENEAPAANTHGRTPVPPVTPQRRTTREFHTVSKIPLKAADESTPPPQPSLKKRRHSTSRLPPARPTHGLTRSATVISYSPSHKRHVEPAFEEAVEEEKEDSRSRAGSLPPVTPTKSENLSNAASLVQTPRREVDHALLRGAVVFVDVHTMEGDDASAIFVELLNQMGARCVKSWNWNPNEDDASSKIGITHVVYKDGGKRTMEKVRETGGVVQCVGVGWVLDCERENEWLDEAPYYIDTSLVPSGGARRRKSMEPKALANHNGTPVSEPTNRKVSPRESQTAGPSTPAAGNRRDSMLWMHSPEDQEGNDEGQEDGQEVNYDQHNWYSTAPLTPVPKTPAPETIRRFAMELTPEMDSPMTEDGDGEGLSPEQLVQRTCPPKTSHMYDDLGAGVLGRNKDEGVARRLMDARRKSLAFAPKVSSPLAKSWKEWN</sequence>
<feature type="compositionally biased region" description="Acidic residues" evidence="1">
    <location>
        <begin position="505"/>
        <end position="519"/>
    </location>
</feature>
<organism evidence="3 4">
    <name type="scientific">Cytospora paraplurivora</name>
    <dbReference type="NCBI Taxonomy" id="2898453"/>
    <lineage>
        <taxon>Eukaryota</taxon>
        <taxon>Fungi</taxon>
        <taxon>Dikarya</taxon>
        <taxon>Ascomycota</taxon>
        <taxon>Pezizomycotina</taxon>
        <taxon>Sordariomycetes</taxon>
        <taxon>Sordariomycetidae</taxon>
        <taxon>Diaporthales</taxon>
        <taxon>Cytosporaceae</taxon>
        <taxon>Cytospora</taxon>
    </lineage>
</organism>
<feature type="compositionally biased region" description="Polar residues" evidence="1">
    <location>
        <begin position="89"/>
        <end position="98"/>
    </location>
</feature>
<feature type="compositionally biased region" description="Acidic residues" evidence="1">
    <location>
        <begin position="590"/>
        <end position="614"/>
    </location>
</feature>
<dbReference type="GO" id="GO:0000278">
    <property type="term" value="P:mitotic cell cycle"/>
    <property type="evidence" value="ECO:0007669"/>
    <property type="project" value="TreeGrafter"/>
</dbReference>
<dbReference type="EMBL" id="JAJSPL020000008">
    <property type="protein sequence ID" value="KAK7745542.1"/>
    <property type="molecule type" value="Genomic_DNA"/>
</dbReference>
<evidence type="ECO:0000259" key="2">
    <source>
        <dbReference type="PROSITE" id="PS50172"/>
    </source>
</evidence>
<dbReference type="PANTHER" id="PTHR14625">
    <property type="entry name" value="MICROCEPHALIN"/>
    <property type="match status" value="1"/>
</dbReference>
<feature type="region of interest" description="Disordered" evidence="1">
    <location>
        <begin position="293"/>
        <end position="685"/>
    </location>
</feature>
<dbReference type="InterPro" id="IPR001357">
    <property type="entry name" value="BRCT_dom"/>
</dbReference>
<comment type="caution">
    <text evidence="3">The sequence shown here is derived from an EMBL/GenBank/DDBJ whole genome shotgun (WGS) entry which is preliminary data.</text>
</comment>
<feature type="compositionally biased region" description="Polar residues" evidence="1">
    <location>
        <begin position="1079"/>
        <end position="1102"/>
    </location>
</feature>
<feature type="compositionally biased region" description="Basic and acidic residues" evidence="1">
    <location>
        <begin position="579"/>
        <end position="589"/>
    </location>
</feature>
<feature type="compositionally biased region" description="Polar residues" evidence="1">
    <location>
        <begin position="887"/>
        <end position="898"/>
    </location>
</feature>
<feature type="domain" description="BRCT" evidence="2">
    <location>
        <begin position="951"/>
        <end position="1055"/>
    </location>
</feature>
<feature type="region of interest" description="Disordered" evidence="1">
    <location>
        <begin position="1059"/>
        <end position="1111"/>
    </location>
</feature>
<keyword evidence="4" id="KW-1185">Reference proteome</keyword>
<dbReference type="PANTHER" id="PTHR14625:SF3">
    <property type="entry name" value="MICROCEPHALIN"/>
    <property type="match status" value="1"/>
</dbReference>
<feature type="compositionally biased region" description="Polar residues" evidence="1">
    <location>
        <begin position="931"/>
        <end position="944"/>
    </location>
</feature>
<evidence type="ECO:0000313" key="3">
    <source>
        <dbReference type="EMBL" id="KAK7745542.1"/>
    </source>
</evidence>
<feature type="compositionally biased region" description="Basic and acidic residues" evidence="1">
    <location>
        <begin position="140"/>
        <end position="163"/>
    </location>
</feature>